<gene>
    <name evidence="1" type="primary">virB9</name>
    <name evidence="1" type="ORF">GALL_519160</name>
</gene>
<proteinExistence type="predicted"/>
<comment type="caution">
    <text evidence="1">The sequence shown here is derived from an EMBL/GenBank/DDBJ whole genome shotgun (WGS) entry which is preliminary data.</text>
</comment>
<reference evidence="1" key="1">
    <citation type="submission" date="2016-10" db="EMBL/GenBank/DDBJ databases">
        <title>Sequence of Gallionella enrichment culture.</title>
        <authorList>
            <person name="Poehlein A."/>
            <person name="Muehling M."/>
            <person name="Daniel R."/>
        </authorList>
    </citation>
    <scope>NUCLEOTIDE SEQUENCE</scope>
</reference>
<protein>
    <submittedName>
        <fullName evidence="1">Type IV secretion system protein virB9</fullName>
    </submittedName>
</protein>
<dbReference type="InterPro" id="IPR010258">
    <property type="entry name" value="Conjugal_tfr_TrbG/VirB9/CagX"/>
</dbReference>
<name>A0A1J5P4M3_9ZZZZ</name>
<accession>A0A1J5P4M3</accession>
<dbReference type="AlphaFoldDB" id="A0A1J5P4M3"/>
<dbReference type="Pfam" id="PF03524">
    <property type="entry name" value="CagX"/>
    <property type="match status" value="1"/>
</dbReference>
<organism evidence="1">
    <name type="scientific">mine drainage metagenome</name>
    <dbReference type="NCBI Taxonomy" id="410659"/>
    <lineage>
        <taxon>unclassified sequences</taxon>
        <taxon>metagenomes</taxon>
        <taxon>ecological metagenomes</taxon>
    </lineage>
</organism>
<evidence type="ECO:0000313" key="1">
    <source>
        <dbReference type="EMBL" id="OIQ66513.1"/>
    </source>
</evidence>
<dbReference type="PROSITE" id="PS51257">
    <property type="entry name" value="PROKAR_LIPOPROTEIN"/>
    <property type="match status" value="1"/>
</dbReference>
<sequence>MSKTTTIATMLLAASCSASYAERAPNSLGADARIRSVLYNPVDVIRLDTNLRVNTAVELGDGEQITSVLLGDSKAYTVEVLSNKSTISIKPVVAGAWAGAGSSVR</sequence>
<dbReference type="EMBL" id="MLJW01006549">
    <property type="protein sequence ID" value="OIQ66513.1"/>
    <property type="molecule type" value="Genomic_DNA"/>
</dbReference>